<dbReference type="PANTHER" id="PTHR23152">
    <property type="entry name" value="2-OXOGLUTARATE DEHYDROGENASE"/>
    <property type="match status" value="1"/>
</dbReference>
<reference evidence="9" key="2">
    <citation type="submission" date="2022-10" db="EMBL/GenBank/DDBJ databases">
        <authorList>
            <consortium name="ENA_rothamsted_submissions"/>
            <consortium name="culmorum"/>
            <person name="King R."/>
        </authorList>
    </citation>
    <scope>NUCLEOTIDE SEQUENCE</scope>
</reference>
<evidence type="ECO:0000256" key="1">
    <source>
        <dbReference type="ARBA" id="ARBA00001964"/>
    </source>
</evidence>
<evidence type="ECO:0000313" key="9">
    <source>
        <dbReference type="EMBL" id="CAG9825283.1"/>
    </source>
</evidence>
<comment type="similarity">
    <text evidence="2">Belongs to the alpha-ketoglutarate dehydrogenase family.</text>
</comment>
<dbReference type="Proteomes" id="UP001153737">
    <property type="component" value="Chromosome 9"/>
</dbReference>
<dbReference type="GO" id="GO:0045252">
    <property type="term" value="C:oxoglutarate dehydrogenase complex"/>
    <property type="evidence" value="ECO:0007669"/>
    <property type="project" value="TreeGrafter"/>
</dbReference>
<keyword evidence="4" id="KW-0786">Thiamine pyrophosphate</keyword>
<evidence type="ECO:0000256" key="3">
    <source>
        <dbReference type="ARBA" id="ARBA00023002"/>
    </source>
</evidence>
<dbReference type="AlphaFoldDB" id="A0A9N9SJC1"/>
<dbReference type="GO" id="GO:0006099">
    <property type="term" value="P:tricarboxylic acid cycle"/>
    <property type="evidence" value="ECO:0007669"/>
    <property type="project" value="TreeGrafter"/>
</dbReference>
<protein>
    <recommendedName>
        <fullName evidence="6">2-oxoglutarate dehydrogenase, mitochondrial</fullName>
    </recommendedName>
    <alternativeName>
        <fullName evidence="7">2-oxoglutarate dehydrogenase complex component E1</fullName>
    </alternativeName>
</protein>
<evidence type="ECO:0000313" key="10">
    <source>
        <dbReference type="Proteomes" id="UP001153737"/>
    </source>
</evidence>
<dbReference type="PANTHER" id="PTHR23152:SF4">
    <property type="entry name" value="2-OXOADIPATE DEHYDROGENASE COMPLEX COMPONENT E1"/>
    <property type="match status" value="1"/>
</dbReference>
<comment type="function">
    <text evidence="5">The 2-oxoglutarate dehydrogenase complex catalyzes the overall conversion of 2-oxoglutarate to succinyl-CoA and CO(2). It contains multiple copies of three enzymatic components: 2-oxoglutarate dehydrogenase (E1), dihydrolipoamide succinyltransferase (E2) and lipoamide dehydrogenase (E3).</text>
</comment>
<organism evidence="9 10">
    <name type="scientific">Phaedon cochleariae</name>
    <name type="common">Mustard beetle</name>
    <dbReference type="NCBI Taxonomy" id="80249"/>
    <lineage>
        <taxon>Eukaryota</taxon>
        <taxon>Metazoa</taxon>
        <taxon>Ecdysozoa</taxon>
        <taxon>Arthropoda</taxon>
        <taxon>Hexapoda</taxon>
        <taxon>Insecta</taxon>
        <taxon>Pterygota</taxon>
        <taxon>Neoptera</taxon>
        <taxon>Endopterygota</taxon>
        <taxon>Coleoptera</taxon>
        <taxon>Polyphaga</taxon>
        <taxon>Cucujiformia</taxon>
        <taxon>Chrysomeloidea</taxon>
        <taxon>Chrysomelidae</taxon>
        <taxon>Chrysomelinae</taxon>
        <taxon>Chrysomelini</taxon>
        <taxon>Phaedon</taxon>
    </lineage>
</organism>
<dbReference type="InterPro" id="IPR011603">
    <property type="entry name" value="2oxoglutarate_DH_E1"/>
</dbReference>
<dbReference type="GO" id="GO:0030976">
    <property type="term" value="F:thiamine pyrophosphate binding"/>
    <property type="evidence" value="ECO:0007669"/>
    <property type="project" value="InterPro"/>
</dbReference>
<comment type="cofactor">
    <cofactor evidence="1">
        <name>thiamine diphosphate</name>
        <dbReference type="ChEBI" id="CHEBI:58937"/>
    </cofactor>
</comment>
<dbReference type="EMBL" id="OU896715">
    <property type="protein sequence ID" value="CAG9825283.1"/>
    <property type="molecule type" value="Genomic_DNA"/>
</dbReference>
<sequence length="164" mass="17840">MHRVISTAAGPTGHRLASWLLVKNSPNFALEQARSYTVPASAEPFLSGSSGQYVEDMYNAWLADPSSVHTSWDSFFRNSAQGGPGYQPPPSLAPLGRNEVSANSLLPMVGSMTSGVGQISEKAIDDHLAVQAIIRSYQTRCWVIFRSVATALPCWILWESTVRT</sequence>
<name>A0A9N9SJC1_PHACE</name>
<keyword evidence="10" id="KW-1185">Reference proteome</keyword>
<feature type="domain" description="2-oxoglutarate dehydrogenase E1 component N-terminal" evidence="8">
    <location>
        <begin position="44"/>
        <end position="82"/>
    </location>
</feature>
<dbReference type="OrthoDB" id="413077at2759"/>
<dbReference type="GO" id="GO:0005739">
    <property type="term" value="C:mitochondrion"/>
    <property type="evidence" value="ECO:0007669"/>
    <property type="project" value="TreeGrafter"/>
</dbReference>
<reference evidence="9" key="1">
    <citation type="submission" date="2022-01" db="EMBL/GenBank/DDBJ databases">
        <authorList>
            <person name="King R."/>
        </authorList>
    </citation>
    <scope>NUCLEOTIDE SEQUENCE</scope>
</reference>
<accession>A0A9N9SJC1</accession>
<dbReference type="InterPro" id="IPR032106">
    <property type="entry name" value="2-oxogl_dehyd_N"/>
</dbReference>
<keyword evidence="3" id="KW-0560">Oxidoreductase</keyword>
<gene>
    <name evidence="9" type="ORF">PHAECO_LOCUS13014</name>
</gene>
<evidence type="ECO:0000256" key="6">
    <source>
        <dbReference type="ARBA" id="ARBA00040267"/>
    </source>
</evidence>
<evidence type="ECO:0000256" key="7">
    <source>
        <dbReference type="ARBA" id="ARBA00042984"/>
    </source>
</evidence>
<evidence type="ECO:0000259" key="8">
    <source>
        <dbReference type="Pfam" id="PF16078"/>
    </source>
</evidence>
<evidence type="ECO:0000256" key="2">
    <source>
        <dbReference type="ARBA" id="ARBA00006936"/>
    </source>
</evidence>
<dbReference type="GO" id="GO:0004591">
    <property type="term" value="F:oxoglutarate dehydrogenase (succinyl-transferring) activity"/>
    <property type="evidence" value="ECO:0007669"/>
    <property type="project" value="TreeGrafter"/>
</dbReference>
<evidence type="ECO:0000256" key="5">
    <source>
        <dbReference type="ARBA" id="ARBA00037426"/>
    </source>
</evidence>
<proteinExistence type="inferred from homology"/>
<dbReference type="Pfam" id="PF16078">
    <property type="entry name" value="2-oxogl_dehyd_N"/>
    <property type="match status" value="1"/>
</dbReference>
<evidence type="ECO:0000256" key="4">
    <source>
        <dbReference type="ARBA" id="ARBA00023052"/>
    </source>
</evidence>